<feature type="transmembrane region" description="Helical" evidence="5">
    <location>
        <begin position="237"/>
        <end position="254"/>
    </location>
</feature>
<dbReference type="PROSITE" id="PS51257">
    <property type="entry name" value="PROKAR_LIPOPROTEIN"/>
    <property type="match status" value="1"/>
</dbReference>
<dbReference type="EMBL" id="JBHTGQ010000031">
    <property type="protein sequence ID" value="MFC7750933.1"/>
    <property type="molecule type" value="Genomic_DNA"/>
</dbReference>
<keyword evidence="8" id="KW-0436">Ligase</keyword>
<evidence type="ECO:0000313" key="8">
    <source>
        <dbReference type="EMBL" id="MFC7750933.1"/>
    </source>
</evidence>
<evidence type="ECO:0000259" key="7">
    <source>
        <dbReference type="Pfam" id="PF04932"/>
    </source>
</evidence>
<evidence type="ECO:0000256" key="6">
    <source>
        <dbReference type="SAM" id="SignalP"/>
    </source>
</evidence>
<evidence type="ECO:0000256" key="2">
    <source>
        <dbReference type="ARBA" id="ARBA00022692"/>
    </source>
</evidence>
<feature type="transmembrane region" description="Helical" evidence="5">
    <location>
        <begin position="151"/>
        <end position="170"/>
    </location>
</feature>
<evidence type="ECO:0000256" key="3">
    <source>
        <dbReference type="ARBA" id="ARBA00022989"/>
    </source>
</evidence>
<dbReference type="InterPro" id="IPR007016">
    <property type="entry name" value="O-antigen_ligase-rel_domated"/>
</dbReference>
<name>A0ABW2V6P9_9BACL</name>
<dbReference type="InterPro" id="IPR051533">
    <property type="entry name" value="WaaL-like"/>
</dbReference>
<evidence type="ECO:0000256" key="1">
    <source>
        <dbReference type="ARBA" id="ARBA00004141"/>
    </source>
</evidence>
<feature type="transmembrane region" description="Helical" evidence="5">
    <location>
        <begin position="266"/>
        <end position="290"/>
    </location>
</feature>
<reference evidence="9" key="1">
    <citation type="journal article" date="2019" name="Int. J. Syst. Evol. Microbiol.">
        <title>The Global Catalogue of Microorganisms (GCM) 10K type strain sequencing project: providing services to taxonomists for standard genome sequencing and annotation.</title>
        <authorList>
            <consortium name="The Broad Institute Genomics Platform"/>
            <consortium name="The Broad Institute Genome Sequencing Center for Infectious Disease"/>
            <person name="Wu L."/>
            <person name="Ma J."/>
        </authorList>
    </citation>
    <scope>NUCLEOTIDE SEQUENCE [LARGE SCALE GENOMIC DNA]</scope>
    <source>
        <strain evidence="9">JCM 18657</strain>
    </source>
</reference>
<feature type="transmembrane region" description="Helical" evidence="5">
    <location>
        <begin position="125"/>
        <end position="145"/>
    </location>
</feature>
<feature type="transmembrane region" description="Helical" evidence="5">
    <location>
        <begin position="92"/>
        <end position="113"/>
    </location>
</feature>
<feature type="transmembrane region" description="Helical" evidence="5">
    <location>
        <begin position="47"/>
        <end position="63"/>
    </location>
</feature>
<keyword evidence="2 5" id="KW-0812">Transmembrane</keyword>
<evidence type="ECO:0000256" key="4">
    <source>
        <dbReference type="ARBA" id="ARBA00023136"/>
    </source>
</evidence>
<keyword evidence="3 5" id="KW-1133">Transmembrane helix</keyword>
<keyword evidence="6" id="KW-0732">Signal</keyword>
<dbReference type="GO" id="GO:0016874">
    <property type="term" value="F:ligase activity"/>
    <property type="evidence" value="ECO:0007669"/>
    <property type="project" value="UniProtKB-KW"/>
</dbReference>
<feature type="transmembrane region" description="Helical" evidence="5">
    <location>
        <begin position="182"/>
        <end position="200"/>
    </location>
</feature>
<dbReference type="PANTHER" id="PTHR37422:SF13">
    <property type="entry name" value="LIPOPOLYSACCHARIDE BIOSYNTHESIS PROTEIN PA4999-RELATED"/>
    <property type="match status" value="1"/>
</dbReference>
<feature type="transmembrane region" description="Helical" evidence="5">
    <location>
        <begin position="302"/>
        <end position="319"/>
    </location>
</feature>
<keyword evidence="4 5" id="KW-0472">Membrane</keyword>
<feature type="transmembrane region" description="Helical" evidence="5">
    <location>
        <begin position="394"/>
        <end position="413"/>
    </location>
</feature>
<feature type="chain" id="PRO_5046714725" evidence="6">
    <location>
        <begin position="22"/>
        <end position="478"/>
    </location>
</feature>
<accession>A0ABW2V6P9</accession>
<keyword evidence="9" id="KW-1185">Reference proteome</keyword>
<feature type="signal peptide" evidence="6">
    <location>
        <begin position="1"/>
        <end position="21"/>
    </location>
</feature>
<organism evidence="8 9">
    <name type="scientific">Paenibacillus thermoaerophilus</name>
    <dbReference type="NCBI Taxonomy" id="1215385"/>
    <lineage>
        <taxon>Bacteria</taxon>
        <taxon>Bacillati</taxon>
        <taxon>Bacillota</taxon>
        <taxon>Bacilli</taxon>
        <taxon>Bacillales</taxon>
        <taxon>Paenibacillaceae</taxon>
        <taxon>Paenibacillus</taxon>
    </lineage>
</organism>
<dbReference type="Pfam" id="PF04932">
    <property type="entry name" value="Wzy_C"/>
    <property type="match status" value="1"/>
</dbReference>
<gene>
    <name evidence="8" type="ORF">ACFQWB_13480</name>
</gene>
<feature type="domain" description="O-antigen ligase-related" evidence="7">
    <location>
        <begin position="262"/>
        <end position="406"/>
    </location>
</feature>
<sequence>MSPSKLKIRLASRLAAAPASAAAACAAGAVFTGFAVAVTPSANVIELLLLGFLLLPGLLLALADSRWLLPYGLAVWAVAPEVRRLYDWLTNTYHSMSLFTVVPLAVGCMLLIPTLGKVRDLTPDMIRGLCAMACALLYALAIGFARNGTASLYDTANTVVPMLAIPYAVFRRSDDSVFWTKAYAFTAAGVGLYGILQYFLVPPWDAFWMEHAGMTSIGKPEPLEIRVFSTLNSPGPAAFYLIYALAAAALLPAVRRFIGWAGMAAIALGLAATLVRSAWFVLVFVLAAALAGGKLPGRARGILVLLVSAAAVYGLLSVIPGGRQIVGRFETIGDLANDHSYNERVSFTGHVVNMVLSDPAGKGFGGVGLATKLKGGGALDESVGVFDSGIGHIFVTYGVPGAAAFFAAIGFWYRDIRARVRVSGGTGLFETLGGAVLLGSLANLLFAYSYGGAPGALIWFFVGMSLRRRGGEPHGRHG</sequence>
<comment type="caution">
    <text evidence="8">The sequence shown here is derived from an EMBL/GenBank/DDBJ whole genome shotgun (WGS) entry which is preliminary data.</text>
</comment>
<dbReference type="RefSeq" id="WP_138789258.1">
    <property type="nucleotide sequence ID" value="NZ_JBHTGQ010000031.1"/>
</dbReference>
<feature type="transmembrane region" description="Helical" evidence="5">
    <location>
        <begin position="433"/>
        <end position="462"/>
    </location>
</feature>
<dbReference type="Proteomes" id="UP001596528">
    <property type="component" value="Unassembled WGS sequence"/>
</dbReference>
<evidence type="ECO:0000256" key="5">
    <source>
        <dbReference type="SAM" id="Phobius"/>
    </source>
</evidence>
<evidence type="ECO:0000313" key="9">
    <source>
        <dbReference type="Proteomes" id="UP001596528"/>
    </source>
</evidence>
<comment type="subcellular location">
    <subcellularLocation>
        <location evidence="1">Membrane</location>
        <topology evidence="1">Multi-pass membrane protein</topology>
    </subcellularLocation>
</comment>
<dbReference type="PANTHER" id="PTHR37422">
    <property type="entry name" value="TEICHURONIC ACID BIOSYNTHESIS PROTEIN TUAE"/>
    <property type="match status" value="1"/>
</dbReference>
<proteinExistence type="predicted"/>
<protein>
    <submittedName>
        <fullName evidence="8">O-antigen ligase family protein</fullName>
    </submittedName>
</protein>